<keyword evidence="1" id="KW-0812">Transmembrane</keyword>
<feature type="transmembrane region" description="Helical" evidence="1">
    <location>
        <begin position="49"/>
        <end position="66"/>
    </location>
</feature>
<dbReference type="Proteomes" id="UP000051681">
    <property type="component" value="Unassembled WGS sequence"/>
</dbReference>
<dbReference type="STRING" id="340021.TM5383_02811"/>
<dbReference type="AlphaFoldDB" id="A0A0P1H4C7"/>
<evidence type="ECO:0000313" key="2">
    <source>
        <dbReference type="EMBL" id="CUH85577.1"/>
    </source>
</evidence>
<dbReference type="RefSeq" id="WP_058319650.1">
    <property type="nucleotide sequence ID" value="NZ_CYSF01000017.1"/>
</dbReference>
<name>A0A0P1H4C7_9RHOB</name>
<reference evidence="2 3" key="1">
    <citation type="submission" date="2015-09" db="EMBL/GenBank/DDBJ databases">
        <authorList>
            <consortium name="Swine Surveillance"/>
        </authorList>
    </citation>
    <scope>NUCLEOTIDE SEQUENCE [LARGE SCALE GENOMIC DNA]</scope>
    <source>
        <strain evidence="2 3">CECT 8383</strain>
    </source>
</reference>
<keyword evidence="1" id="KW-1133">Transmembrane helix</keyword>
<dbReference type="OrthoDB" id="9996252at2"/>
<dbReference type="EMBL" id="CYSF01000017">
    <property type="protein sequence ID" value="CUH85577.1"/>
    <property type="molecule type" value="Genomic_DNA"/>
</dbReference>
<protein>
    <submittedName>
        <fullName evidence="2">Uncharacterized protein</fullName>
    </submittedName>
</protein>
<keyword evidence="3" id="KW-1185">Reference proteome</keyword>
<evidence type="ECO:0000313" key="3">
    <source>
        <dbReference type="Proteomes" id="UP000051681"/>
    </source>
</evidence>
<feature type="transmembrane region" description="Helical" evidence="1">
    <location>
        <begin position="108"/>
        <end position="127"/>
    </location>
</feature>
<keyword evidence="1" id="KW-0472">Membrane</keyword>
<gene>
    <name evidence="2" type="ORF">TM5383_02811</name>
</gene>
<evidence type="ECO:0000256" key="1">
    <source>
        <dbReference type="SAM" id="Phobius"/>
    </source>
</evidence>
<proteinExistence type="predicted"/>
<sequence length="128" mass="14353">MHTTPLIAELAPGMSPVLLSLITLLVMTLPIMIALSALLRLRESTPPRAAWSCVIAAVLLFLSWLVPPTWISDPALRTFRDFAALVFYGWLLFDWFRTGRDHGWSVMDVFIMILITCLIALTGWAVLI</sequence>
<organism evidence="2 3">
    <name type="scientific">Thalassovita mediterranea</name>
    <dbReference type="NCBI Taxonomy" id="340021"/>
    <lineage>
        <taxon>Bacteria</taxon>
        <taxon>Pseudomonadati</taxon>
        <taxon>Pseudomonadota</taxon>
        <taxon>Alphaproteobacteria</taxon>
        <taxon>Rhodobacterales</taxon>
        <taxon>Roseobacteraceae</taxon>
        <taxon>Thalassovita</taxon>
    </lineage>
</organism>
<accession>A0A0P1H4C7</accession>
<feature type="transmembrane region" description="Helical" evidence="1">
    <location>
        <begin position="17"/>
        <end position="37"/>
    </location>
</feature>